<name>A0A255XV16_9PROT</name>
<feature type="domain" description="HTH gntR-type" evidence="4">
    <location>
        <begin position="19"/>
        <end position="87"/>
    </location>
</feature>
<dbReference type="SUPFAM" id="SSF64288">
    <property type="entry name" value="Chorismate lyase-like"/>
    <property type="match status" value="1"/>
</dbReference>
<dbReference type="GO" id="GO:0003700">
    <property type="term" value="F:DNA-binding transcription factor activity"/>
    <property type="evidence" value="ECO:0007669"/>
    <property type="project" value="InterPro"/>
</dbReference>
<evidence type="ECO:0000256" key="2">
    <source>
        <dbReference type="ARBA" id="ARBA00023125"/>
    </source>
</evidence>
<keyword evidence="6" id="KW-1185">Reference proteome</keyword>
<protein>
    <submittedName>
        <fullName evidence="5">GntR family transcriptional regulator</fullName>
    </submittedName>
</protein>
<dbReference type="Pfam" id="PF07702">
    <property type="entry name" value="UTRA"/>
    <property type="match status" value="1"/>
</dbReference>
<dbReference type="InterPro" id="IPR028978">
    <property type="entry name" value="Chorismate_lyase_/UTRA_dom_sf"/>
</dbReference>
<evidence type="ECO:0000313" key="5">
    <source>
        <dbReference type="EMBL" id="OYQ20752.1"/>
    </source>
</evidence>
<evidence type="ECO:0000259" key="4">
    <source>
        <dbReference type="PROSITE" id="PS50949"/>
    </source>
</evidence>
<dbReference type="OrthoDB" id="7173258at2"/>
<dbReference type="CDD" id="cd07377">
    <property type="entry name" value="WHTH_GntR"/>
    <property type="match status" value="1"/>
</dbReference>
<accession>A0A255XV16</accession>
<dbReference type="InterPro" id="IPR011663">
    <property type="entry name" value="UTRA"/>
</dbReference>
<evidence type="ECO:0000256" key="3">
    <source>
        <dbReference type="ARBA" id="ARBA00023163"/>
    </source>
</evidence>
<gene>
    <name evidence="5" type="ORF">CHR90_03620</name>
</gene>
<dbReference type="Gene3D" id="1.10.10.10">
    <property type="entry name" value="Winged helix-like DNA-binding domain superfamily/Winged helix DNA-binding domain"/>
    <property type="match status" value="1"/>
</dbReference>
<dbReference type="GO" id="GO:0045892">
    <property type="term" value="P:negative regulation of DNA-templated transcription"/>
    <property type="evidence" value="ECO:0007669"/>
    <property type="project" value="TreeGrafter"/>
</dbReference>
<dbReference type="PANTHER" id="PTHR44846">
    <property type="entry name" value="MANNOSYL-D-GLYCERATE TRANSPORT/METABOLISM SYSTEM REPRESSOR MNGR-RELATED"/>
    <property type="match status" value="1"/>
</dbReference>
<dbReference type="PROSITE" id="PS50949">
    <property type="entry name" value="HTH_GNTR"/>
    <property type="match status" value="1"/>
</dbReference>
<dbReference type="EMBL" id="NOXS01000026">
    <property type="protein sequence ID" value="OYQ20752.1"/>
    <property type="molecule type" value="Genomic_DNA"/>
</dbReference>
<organism evidence="5 6">
    <name type="scientific">Elstera cyanobacteriorum</name>
    <dbReference type="NCBI Taxonomy" id="2022747"/>
    <lineage>
        <taxon>Bacteria</taxon>
        <taxon>Pseudomonadati</taxon>
        <taxon>Pseudomonadota</taxon>
        <taxon>Alphaproteobacteria</taxon>
        <taxon>Rhodospirillales</taxon>
        <taxon>Rhodospirillaceae</taxon>
        <taxon>Elstera</taxon>
    </lineage>
</organism>
<dbReference type="PANTHER" id="PTHR44846:SF1">
    <property type="entry name" value="MANNOSYL-D-GLYCERATE TRANSPORT_METABOLISM SYSTEM REPRESSOR MNGR-RELATED"/>
    <property type="match status" value="1"/>
</dbReference>
<sequence>MSRVADLLGAFDLDPRAATPLYLRLQEQIKAAIDAGSLKPLEALPGERDIAEAFNVSRVTVRKAIAGLVDQGLLTQRQGSGTFVAAKPERVEQPLSRLTSFTEDMRRRGMTATVYWLGRTVSLASPQEAMRLALSPNETVVRLRRLRFANQVPMAIECATVPTRFLPDPDAVDTSLYAVLEARGALPVRALQRLHAVNLSGEDAALLEVAPGSAGLAIDRLSYLDSGLPVEFTQSLYRGDAYDFVAELNLRHE</sequence>
<keyword evidence="3" id="KW-0804">Transcription</keyword>
<dbReference type="InterPro" id="IPR050679">
    <property type="entry name" value="Bact_HTH_transcr_reg"/>
</dbReference>
<dbReference type="Gene3D" id="3.40.1410.10">
    <property type="entry name" value="Chorismate lyase-like"/>
    <property type="match status" value="1"/>
</dbReference>
<reference evidence="5 6" key="1">
    <citation type="submission" date="2017-07" db="EMBL/GenBank/DDBJ databases">
        <title>Elstera cyanobacteriorum sp. nov., a novel bacterium isolated from cyanobacterial aggregates in a eutrophic lake.</title>
        <authorList>
            <person name="Cai H."/>
        </authorList>
    </citation>
    <scope>NUCLEOTIDE SEQUENCE [LARGE SCALE GENOMIC DNA]</scope>
    <source>
        <strain evidence="5 6">TH019</strain>
    </source>
</reference>
<dbReference type="SMART" id="SM00866">
    <property type="entry name" value="UTRA"/>
    <property type="match status" value="1"/>
</dbReference>
<keyword evidence="2" id="KW-0238">DNA-binding</keyword>
<evidence type="ECO:0000313" key="6">
    <source>
        <dbReference type="Proteomes" id="UP000216361"/>
    </source>
</evidence>
<dbReference type="SUPFAM" id="SSF46785">
    <property type="entry name" value="Winged helix' DNA-binding domain"/>
    <property type="match status" value="1"/>
</dbReference>
<dbReference type="AlphaFoldDB" id="A0A255XV16"/>
<dbReference type="Pfam" id="PF00392">
    <property type="entry name" value="GntR"/>
    <property type="match status" value="1"/>
</dbReference>
<dbReference type="SMART" id="SM00345">
    <property type="entry name" value="HTH_GNTR"/>
    <property type="match status" value="1"/>
</dbReference>
<dbReference type="RefSeq" id="WP_094407619.1">
    <property type="nucleotide sequence ID" value="NZ_BMJZ01000001.1"/>
</dbReference>
<dbReference type="Proteomes" id="UP000216361">
    <property type="component" value="Unassembled WGS sequence"/>
</dbReference>
<dbReference type="GO" id="GO:0003677">
    <property type="term" value="F:DNA binding"/>
    <property type="evidence" value="ECO:0007669"/>
    <property type="project" value="UniProtKB-KW"/>
</dbReference>
<keyword evidence="1" id="KW-0805">Transcription regulation</keyword>
<dbReference type="PRINTS" id="PR00035">
    <property type="entry name" value="HTHGNTR"/>
</dbReference>
<dbReference type="InterPro" id="IPR036390">
    <property type="entry name" value="WH_DNA-bd_sf"/>
</dbReference>
<dbReference type="InterPro" id="IPR000524">
    <property type="entry name" value="Tscrpt_reg_HTH_GntR"/>
</dbReference>
<proteinExistence type="predicted"/>
<dbReference type="InterPro" id="IPR036388">
    <property type="entry name" value="WH-like_DNA-bd_sf"/>
</dbReference>
<comment type="caution">
    <text evidence="5">The sequence shown here is derived from an EMBL/GenBank/DDBJ whole genome shotgun (WGS) entry which is preliminary data.</text>
</comment>
<evidence type="ECO:0000256" key="1">
    <source>
        <dbReference type="ARBA" id="ARBA00023015"/>
    </source>
</evidence>